<evidence type="ECO:0000313" key="3">
    <source>
        <dbReference type="Proteomes" id="UP001464891"/>
    </source>
</evidence>
<dbReference type="RefSeq" id="WP_190441802.1">
    <property type="nucleotide sequence ID" value="NZ_JAMPKM010000008.1"/>
</dbReference>
<gene>
    <name evidence="2" type="ORF">NC998_14780</name>
</gene>
<organism evidence="2 3">
    <name type="scientific">Trichocoleus desertorum GB2-A4</name>
    <dbReference type="NCBI Taxonomy" id="2933944"/>
    <lineage>
        <taxon>Bacteria</taxon>
        <taxon>Bacillati</taxon>
        <taxon>Cyanobacteriota</taxon>
        <taxon>Cyanophyceae</taxon>
        <taxon>Leptolyngbyales</taxon>
        <taxon>Trichocoleusaceae</taxon>
        <taxon>Trichocoleus</taxon>
    </lineage>
</organism>
<dbReference type="EMBL" id="JAMPKM010000008">
    <property type="protein sequence ID" value="MEP0818363.1"/>
    <property type="molecule type" value="Genomic_DNA"/>
</dbReference>
<keyword evidence="1" id="KW-0472">Membrane</keyword>
<protein>
    <submittedName>
        <fullName evidence="2">Uncharacterized protein</fullName>
    </submittedName>
</protein>
<evidence type="ECO:0000256" key="1">
    <source>
        <dbReference type="SAM" id="Phobius"/>
    </source>
</evidence>
<keyword evidence="1" id="KW-0812">Transmembrane</keyword>
<keyword evidence="3" id="KW-1185">Reference proteome</keyword>
<keyword evidence="1" id="KW-1133">Transmembrane helix</keyword>
<feature type="transmembrane region" description="Helical" evidence="1">
    <location>
        <begin position="37"/>
        <end position="56"/>
    </location>
</feature>
<sequence length="57" mass="6037">MTGIEYGLVIVLLLAVFPFSMAQMGVALDQEDIESFFAWTCIASSIAGLPAVAMLLA</sequence>
<name>A0ABV0JAQ3_9CYAN</name>
<accession>A0ABV0JAQ3</accession>
<dbReference type="Proteomes" id="UP001464891">
    <property type="component" value="Unassembled WGS sequence"/>
</dbReference>
<reference evidence="2 3" key="1">
    <citation type="submission" date="2022-04" db="EMBL/GenBank/DDBJ databases">
        <title>Positive selection, recombination, and allopatry shape intraspecific diversity of widespread and dominant cyanobacteria.</title>
        <authorList>
            <person name="Wei J."/>
            <person name="Shu W."/>
            <person name="Hu C."/>
        </authorList>
    </citation>
    <scope>NUCLEOTIDE SEQUENCE [LARGE SCALE GENOMIC DNA]</scope>
    <source>
        <strain evidence="2 3">GB2-A4</strain>
    </source>
</reference>
<proteinExistence type="predicted"/>
<evidence type="ECO:0000313" key="2">
    <source>
        <dbReference type="EMBL" id="MEP0818363.1"/>
    </source>
</evidence>
<comment type="caution">
    <text evidence="2">The sequence shown here is derived from an EMBL/GenBank/DDBJ whole genome shotgun (WGS) entry which is preliminary data.</text>
</comment>